<keyword evidence="3" id="KW-1185">Reference proteome</keyword>
<comment type="caution">
    <text evidence="2">The sequence shown here is derived from an EMBL/GenBank/DDBJ whole genome shotgun (WGS) entry which is preliminary data.</text>
</comment>
<proteinExistence type="predicted"/>
<protein>
    <submittedName>
        <fullName evidence="2">Uncharacterized protein</fullName>
    </submittedName>
</protein>
<evidence type="ECO:0000313" key="2">
    <source>
        <dbReference type="EMBL" id="KAF4397578.1"/>
    </source>
</evidence>
<sequence length="119" mass="13986">MTGLAQMKTTQQTHLLTSLLQYWLNEEIKLFEAEISKTNRKIPNSTEFSLQHTKSLTVSREQQCHHTYAIKEEEEEEEEDGYALREICFDAVTNHCRKNSIDNPDISRRHAKRTNNSYL</sequence>
<accession>A0A7J6HS85</accession>
<name>A0A7J6HS85_CANSA</name>
<organism evidence="2 3">
    <name type="scientific">Cannabis sativa</name>
    <name type="common">Hemp</name>
    <name type="synonym">Marijuana</name>
    <dbReference type="NCBI Taxonomy" id="3483"/>
    <lineage>
        <taxon>Eukaryota</taxon>
        <taxon>Viridiplantae</taxon>
        <taxon>Streptophyta</taxon>
        <taxon>Embryophyta</taxon>
        <taxon>Tracheophyta</taxon>
        <taxon>Spermatophyta</taxon>
        <taxon>Magnoliopsida</taxon>
        <taxon>eudicotyledons</taxon>
        <taxon>Gunneridae</taxon>
        <taxon>Pentapetalae</taxon>
        <taxon>rosids</taxon>
        <taxon>fabids</taxon>
        <taxon>Rosales</taxon>
        <taxon>Cannabaceae</taxon>
        <taxon>Cannabis</taxon>
    </lineage>
</organism>
<feature type="non-terminal residue" evidence="2">
    <location>
        <position position="1"/>
    </location>
</feature>
<gene>
    <name evidence="2" type="ORF">G4B88_027318</name>
</gene>
<evidence type="ECO:0000256" key="1">
    <source>
        <dbReference type="SAM" id="MobiDB-lite"/>
    </source>
</evidence>
<feature type="region of interest" description="Disordered" evidence="1">
    <location>
        <begin position="100"/>
        <end position="119"/>
    </location>
</feature>
<dbReference type="AlphaFoldDB" id="A0A7J6HS85"/>
<evidence type="ECO:0000313" key="3">
    <source>
        <dbReference type="Proteomes" id="UP000583929"/>
    </source>
</evidence>
<reference evidence="2 3" key="1">
    <citation type="journal article" date="2020" name="bioRxiv">
        <title>Sequence and annotation of 42 cannabis genomes reveals extensive copy number variation in cannabinoid synthesis and pathogen resistance genes.</title>
        <authorList>
            <person name="Mckernan K.J."/>
            <person name="Helbert Y."/>
            <person name="Kane L.T."/>
            <person name="Ebling H."/>
            <person name="Zhang L."/>
            <person name="Liu B."/>
            <person name="Eaton Z."/>
            <person name="Mclaughlin S."/>
            <person name="Kingan S."/>
            <person name="Baybayan P."/>
            <person name="Concepcion G."/>
            <person name="Jordan M."/>
            <person name="Riva A."/>
            <person name="Barbazuk W."/>
            <person name="Harkins T."/>
        </authorList>
    </citation>
    <scope>NUCLEOTIDE SEQUENCE [LARGE SCALE GENOMIC DNA]</scope>
    <source>
        <strain evidence="3">cv. Jamaican Lion 4</strain>
        <tissue evidence="2">Leaf</tissue>
    </source>
</reference>
<dbReference type="Proteomes" id="UP000583929">
    <property type="component" value="Unassembled WGS sequence"/>
</dbReference>
<dbReference type="EMBL" id="JAATIQ010000033">
    <property type="protein sequence ID" value="KAF4397578.1"/>
    <property type="molecule type" value="Genomic_DNA"/>
</dbReference>